<organism evidence="3 4">
    <name type="scientific">Elysia crispata</name>
    <name type="common">lettuce slug</name>
    <dbReference type="NCBI Taxonomy" id="231223"/>
    <lineage>
        <taxon>Eukaryota</taxon>
        <taxon>Metazoa</taxon>
        <taxon>Spiralia</taxon>
        <taxon>Lophotrochozoa</taxon>
        <taxon>Mollusca</taxon>
        <taxon>Gastropoda</taxon>
        <taxon>Heterobranchia</taxon>
        <taxon>Euthyneura</taxon>
        <taxon>Panpulmonata</taxon>
        <taxon>Sacoglossa</taxon>
        <taxon>Placobranchoidea</taxon>
        <taxon>Plakobranchidae</taxon>
        <taxon>Elysia</taxon>
    </lineage>
</organism>
<dbReference type="EMBL" id="JAWDGP010000128">
    <property type="protein sequence ID" value="KAK3803448.1"/>
    <property type="molecule type" value="Genomic_DNA"/>
</dbReference>
<dbReference type="Gene3D" id="3.30.70.380">
    <property type="entry name" value="Ferrodoxin-fold anticodon-binding domain"/>
    <property type="match status" value="1"/>
</dbReference>
<reference evidence="3" key="1">
    <citation type="journal article" date="2023" name="G3 (Bethesda)">
        <title>A reference genome for the long-term kleptoplast-retaining sea slug Elysia crispata morphotype clarki.</title>
        <authorList>
            <person name="Eastman K.E."/>
            <person name="Pendleton A.L."/>
            <person name="Shaikh M.A."/>
            <person name="Suttiyut T."/>
            <person name="Ogas R."/>
            <person name="Tomko P."/>
            <person name="Gavelis G."/>
            <person name="Widhalm J.R."/>
            <person name="Wisecaver J.H."/>
        </authorList>
    </citation>
    <scope>NUCLEOTIDE SEQUENCE</scope>
    <source>
        <strain evidence="3">ECLA1</strain>
    </source>
</reference>
<gene>
    <name evidence="3" type="ORF">RRG08_027551</name>
</gene>
<comment type="caution">
    <text evidence="3">The sequence shown here is derived from an EMBL/GenBank/DDBJ whole genome shotgun (WGS) entry which is preliminary data.</text>
</comment>
<accession>A0AAE1BC61</accession>
<dbReference type="Proteomes" id="UP001283361">
    <property type="component" value="Unassembled WGS sequence"/>
</dbReference>
<proteinExistence type="predicted"/>
<dbReference type="GO" id="GO:0070042">
    <property type="term" value="F:rRNA (uridine-N3-)-methyltransferase activity"/>
    <property type="evidence" value="ECO:0007669"/>
    <property type="project" value="InterPro"/>
</dbReference>
<dbReference type="GO" id="GO:0005737">
    <property type="term" value="C:cytoplasm"/>
    <property type="evidence" value="ECO:0007669"/>
    <property type="project" value="TreeGrafter"/>
</dbReference>
<dbReference type="InterPro" id="IPR019446">
    <property type="entry name" value="BMT5-like"/>
</dbReference>
<feature type="region of interest" description="Disordered" evidence="1">
    <location>
        <begin position="382"/>
        <end position="414"/>
    </location>
</feature>
<dbReference type="InterPro" id="IPR005121">
    <property type="entry name" value="Fdx_antiC-bd"/>
</dbReference>
<evidence type="ECO:0000259" key="2">
    <source>
        <dbReference type="PROSITE" id="PS51447"/>
    </source>
</evidence>
<dbReference type="GO" id="GO:0070475">
    <property type="term" value="P:rRNA base methylation"/>
    <property type="evidence" value="ECO:0007669"/>
    <property type="project" value="InterPro"/>
</dbReference>
<dbReference type="InterPro" id="IPR036690">
    <property type="entry name" value="Fdx_antiC-bd_sf"/>
</dbReference>
<dbReference type="PANTHER" id="PTHR11538">
    <property type="entry name" value="PHENYLALANYL-TRNA SYNTHETASE"/>
    <property type="match status" value="1"/>
</dbReference>
<dbReference type="Pfam" id="PF10354">
    <property type="entry name" value="BMT5-like"/>
    <property type="match status" value="1"/>
</dbReference>
<dbReference type="SUPFAM" id="SSF54991">
    <property type="entry name" value="Anticodon-binding domain of PheRS"/>
    <property type="match status" value="1"/>
</dbReference>
<evidence type="ECO:0000313" key="4">
    <source>
        <dbReference type="Proteomes" id="UP001283361"/>
    </source>
</evidence>
<name>A0AAE1BC61_9GAST</name>
<dbReference type="AlphaFoldDB" id="A0AAE1BC61"/>
<dbReference type="PANTHER" id="PTHR11538:SF26">
    <property type="entry name" value="FERREDOXIN-FOLD ANTICODON-BINDING DOMAIN-CONTAINING PROTEIN 1"/>
    <property type="match status" value="1"/>
</dbReference>
<feature type="domain" description="FDX-ACB" evidence="2">
    <location>
        <begin position="658"/>
        <end position="767"/>
    </location>
</feature>
<sequence>METASCGSVLLVGDGDFSFTLALLKHGALYPAQVTTSNLETSETIQQHKLASNNMSELESIGACVLLEVDARELHTHSIVSQKLYSRIIFNFPLADRHNIKKNRALLADFFSSCSQILVPAGQVMVTLCKGQGGTPADQPQRSWHDSWQALAMAANAGFILADILPFEAAHFPEYHSVGFRFQDKSFDTEGSLIHVFEKADMVCVADSVIARGCAELGESTYSCSQYIAEKLKRNLLEEDNSPVRWLKAELEQTLGQCFCNTPLPCDNSQTVLPGHKSYISIKPSIDKSYTSEGVSSQQIGTELEANVEEGDALTEIKRQKDENNLLRKKKLAASPFAHGVDGVEDVKSHTSYYSESLLNQIIPENNESVYVLIKSCPKTEVAGDEEIGENEASNDTPMDSHTNGVLSNSDTQGSDQHIASCDKVFHHRTSLLENLTLVCSVFDDTSAVDTAGKAENSLYPKQIAELNVGHSVTVTGQCSSPQPIQPHILPVHHQLMFVHKLPHSCDGTLSSTDIPESAQLRTDDLEFESISSCLLSCLQNSIVFKEHSGLHICPSQCSHKFELEGKVEVKVVKDIYIKDRHTENVSQHVGFILKSSTQKSNNFLVLILHLDSIICHIRGIPDPRLLWSHSPKVLSQLEKFASLGFNVSSETPMSFDGSFPASRDQFQVVSLYPMKFVHDLSFWENSTSDGPFDEDELLEVIRYTAQDYVVKISLLDTYTEPESSRTSRCYRLHFQSHSMAFPYAVSWKLQSLIRIEVARRLGVVLR</sequence>
<dbReference type="SMART" id="SM00896">
    <property type="entry name" value="FDX-ACB"/>
    <property type="match status" value="1"/>
</dbReference>
<protein>
    <recommendedName>
        <fullName evidence="2">FDX-ACB domain-containing protein</fullName>
    </recommendedName>
</protein>
<keyword evidence="4" id="KW-1185">Reference proteome</keyword>
<dbReference type="PROSITE" id="PS51447">
    <property type="entry name" value="FDX_ACB"/>
    <property type="match status" value="1"/>
</dbReference>
<evidence type="ECO:0000313" key="3">
    <source>
        <dbReference type="EMBL" id="KAK3803448.1"/>
    </source>
</evidence>
<evidence type="ECO:0000256" key="1">
    <source>
        <dbReference type="SAM" id="MobiDB-lite"/>
    </source>
</evidence>
<feature type="compositionally biased region" description="Polar residues" evidence="1">
    <location>
        <begin position="392"/>
        <end position="414"/>
    </location>
</feature>